<reference evidence="1 2" key="1">
    <citation type="submission" date="2022-03" db="EMBL/GenBank/DDBJ databases">
        <authorList>
            <person name="Nunn A."/>
            <person name="Chopra R."/>
            <person name="Nunn A."/>
            <person name="Contreras Garrido A."/>
        </authorList>
    </citation>
    <scope>NUCLEOTIDE SEQUENCE [LARGE SCALE GENOMIC DNA]</scope>
</reference>
<gene>
    <name evidence="1" type="ORF">TAV2_LOCUS13758</name>
</gene>
<protein>
    <recommendedName>
        <fullName evidence="3">Exonuclease domain-containing protein</fullName>
    </recommendedName>
</protein>
<evidence type="ECO:0000313" key="1">
    <source>
        <dbReference type="EMBL" id="CAH2057682.1"/>
    </source>
</evidence>
<dbReference type="Proteomes" id="UP000836841">
    <property type="component" value="Chromosome 4"/>
</dbReference>
<dbReference type="EMBL" id="OU466860">
    <property type="protein sequence ID" value="CAH2057682.1"/>
    <property type="molecule type" value="Genomic_DNA"/>
</dbReference>
<accession>A0AAU9S189</accession>
<evidence type="ECO:0000313" key="2">
    <source>
        <dbReference type="Proteomes" id="UP000836841"/>
    </source>
</evidence>
<organism evidence="1 2">
    <name type="scientific">Thlaspi arvense</name>
    <name type="common">Field penny-cress</name>
    <dbReference type="NCBI Taxonomy" id="13288"/>
    <lineage>
        <taxon>Eukaryota</taxon>
        <taxon>Viridiplantae</taxon>
        <taxon>Streptophyta</taxon>
        <taxon>Embryophyta</taxon>
        <taxon>Tracheophyta</taxon>
        <taxon>Spermatophyta</taxon>
        <taxon>Magnoliopsida</taxon>
        <taxon>eudicotyledons</taxon>
        <taxon>Gunneridae</taxon>
        <taxon>Pentapetalae</taxon>
        <taxon>rosids</taxon>
        <taxon>malvids</taxon>
        <taxon>Brassicales</taxon>
        <taxon>Brassicaceae</taxon>
        <taxon>Thlaspideae</taxon>
        <taxon>Thlaspi</taxon>
    </lineage>
</organism>
<evidence type="ECO:0008006" key="3">
    <source>
        <dbReference type="Google" id="ProtNLM"/>
    </source>
</evidence>
<dbReference type="AlphaFoldDB" id="A0AAU9S189"/>
<proteinExistence type="predicted"/>
<keyword evidence="2" id="KW-1185">Reference proteome</keyword>
<sequence length="165" mass="18765">MSEMMSDPVIAFFDFKRDTSGILRLGVIAICSETLERIDESVSTIRDETQDWLELEGVPTFLEISDWVYHMLDGRIWMGHDIKPDVDRLKKAFEEIGREPSPSNEGSGIDYCTQNLNAIEQSGEVMSLLDPDNEKNNGDDMHPMISQFKKWERFEAAATSESLSP</sequence>
<name>A0AAU9S189_THLAR</name>